<evidence type="ECO:0000256" key="1">
    <source>
        <dbReference type="ARBA" id="ARBA00001971"/>
    </source>
</evidence>
<evidence type="ECO:0000256" key="15">
    <source>
        <dbReference type="SAM" id="Phobius"/>
    </source>
</evidence>
<comment type="cofactor">
    <cofactor evidence="1 13">
        <name>heme</name>
        <dbReference type="ChEBI" id="CHEBI:30413"/>
    </cofactor>
</comment>
<dbReference type="EMBL" id="CVRI01000064">
    <property type="protein sequence ID" value="CRL05219.1"/>
    <property type="molecule type" value="Genomic_DNA"/>
</dbReference>
<accession>A0A1J1IY62</accession>
<dbReference type="GO" id="GO:0004497">
    <property type="term" value="F:monooxygenase activity"/>
    <property type="evidence" value="ECO:0007669"/>
    <property type="project" value="UniProtKB-KW"/>
</dbReference>
<proteinExistence type="inferred from homology"/>
<evidence type="ECO:0000256" key="7">
    <source>
        <dbReference type="ARBA" id="ARBA00022824"/>
    </source>
</evidence>
<evidence type="ECO:0000256" key="3">
    <source>
        <dbReference type="ARBA" id="ARBA00004406"/>
    </source>
</evidence>
<dbReference type="GO" id="GO:0005789">
    <property type="term" value="C:endoplasmic reticulum membrane"/>
    <property type="evidence" value="ECO:0007669"/>
    <property type="project" value="UniProtKB-SubCell"/>
</dbReference>
<evidence type="ECO:0000256" key="5">
    <source>
        <dbReference type="ARBA" id="ARBA00022617"/>
    </source>
</evidence>
<dbReference type="PRINTS" id="PR00385">
    <property type="entry name" value="P450"/>
</dbReference>
<keyword evidence="11" id="KW-0503">Monooxygenase</keyword>
<comment type="similarity">
    <text evidence="4">Belongs to the cytochrome P450 family.</text>
</comment>
<dbReference type="PRINTS" id="PR00463">
    <property type="entry name" value="EP450I"/>
</dbReference>
<feature type="transmembrane region" description="Helical" evidence="15">
    <location>
        <begin position="20"/>
        <end position="37"/>
    </location>
</feature>
<dbReference type="InterPro" id="IPR001128">
    <property type="entry name" value="Cyt_P450"/>
</dbReference>
<sequence length="3252" mass="375989">MSLTQRRSLAVEKFLVRKMFFLIILSVVLFFVIKAWYKNHYQYWIKRGFPSDTPNFPLDSLSGTGLTLHSAEKFDEYYQQFKGQPIVGLFFVFTPALAVYDPRLIQAILVKDFSYFHDHYLYYNEQDDPLSAHLLAIEGQKWKDRRIKLTPIFTSGKMKMMFNTINEIGEKFVKAIEKDLKLSEELEVSEWLARYTTDVIGNIAFGIDCNCLENPETDFRKHGRKIFKVDTPASALKMLFVNSFQKFSRKMGFMFNDKDVADFFMNVFTETVDYRQKNNTERNDLIQILIQLKNNGLLSHEEAAAEAFIVHVGGFHTSASLMNFILYELALNHDIQVKLHEEIVKKINENGGNLTYDLISQMKYLEMVVNEALRKYPPVNVITRKCTKEYKIPGSNLVVPEGTQITIPTYSMHRDPQFFPDPLKFDPERFNDENVSNIRPFTYLPFGEGPRICIGVRFALMVTKIALVKLMTEFEFDKSFRTPIPMKFSVKSLVLSPENEDLFLKKLSNFWNEKGFPSPKYSFPFGALKGVGTVTTNFEAIDSYYKKYKGKAPGVGLFFFLKPTYLVISPELVKNILVRDFGSFHDRAFYYNKEDDPTSANLLTLEGQEWRERRIKLSPIFTSGKMKMMFDTVDKLGDKLIDVLKNKTKESPSLETRNYAARFTSDVIGNVAFGLECNCLDNPDSEFLKHGRRLFDVTPYELLRFIFSSSFPNLARKLHLPANTEEPTNFFKNAFLQTIEYREKNNIKRNDFVSLLLGMKEHFTPLELAAESFLVYNGGFETSSTLITFALLELALNPDIQDKLRKEINLSLEENENKLTYDALFGMKYLEKVMNETLRKHPPIPNTVRRCVKDYPIPGTSLILPKDTNIEIPIYSLHQDPEHYPNPSKFDPERFSPEMVKARDSATFIPFGDGPRNYTTPTKNLIEEKSIQQQNDISDNTAFLFPALSPESITDLLKNTKEDTEIKEENQSLNISDSVVEITRDNETMDVGVKFDKLNSENYHAWISLIRAVLEIKKLWIDIDQEAELSPAQVETARKAYFDILLRVDTEHVLFLESVAQFDSVKALRALREKYEGKGAISAFETLWSALHTTYSSGPVDKYIDKIRCYYKRLNEKGLKFPEMQSVCNLMMGLPREYDHIFTIFLQMEDDKIKFEKVANAVIGEQRRNVLASSKSFNSQSDPRESVAATSSHENKPLNRFERKKMFKCDHCGKKGHTIERCLLKNNQNEKFQKKPLNNFRKSDKQSSNYSSINDCEVTDSTSMYASSFHSAFPCIGNNFRFPPNATQRKSALNRLAPRNVGLRIKDGRMNEKIAPPFKRETRANSTVLKNKIASVIIQPDRGHHIRKVIYKKAPPSKKMDDKNQSAIIQQEKKFSLPNIPEKQFIKSECKFNIPPTPASIDMRFDLMQSKIGVVKLIQHFQFSQCVKTSIPVRDFTSFHDRGFYSNKKTDPLSCNLLTLEGQEWKDHRTKLSPVFTTGKIKMMFDLVDSIGDKFVKAIDKELNKTSVFEIRELMAKFSTDVISNIAFGIDSNCLEDPNSEFLKMGKRLFNLSSYEMMRLLFTSSSPEGGRMLGMVANPKEPCDFLRRVFTETLKERELKGTQRNDFVQLLFKLRETVPLSLDEMAAEAFIFFAGGFETSSSTLTFLLFELAQSHEIQQRMRREIQDGIEANDGKLTYDLLFNFEYLDMVVKEALRKYPIIPAMSRKCTQEYKIPDTDLIIEKVALIYYWFKKKLSFWENHGFLSVPGKIPFGSIGEMGRKEHSCVVLKQFYDKFKDKTPAVGVYFLAQPVLIPTDLELLKDVFVRHFDTFHDRGFYVNERDDPLTGHLFFVSGQRWKDLRAKLSPTFTSGKIKMMFGTVSDICDRMIDFIKSTANPKGDVEMKEVLSSFTTEVISSVAFGLETKSLGNPNNEFRKMADEIFNPPWYETIKMIFMNNFPSVAKYLKLRISSKKTTDFFMGVIQNTMNYRKENNIQRNDFLQLMIEMKNNGNEISDNEIAANSFLFFLAGFETSSSVATFALYELALNQDIQERLRQEIEEILSKYDGKVTYDGIMEMKYLDMVFSETLRKYPVVDIQFRKSTKDYPIPNTHLTIPSETLIIISSQAIHHDERFWDNPNEFNPERFTEENIKKRPPFAYIPFSEGPRICIGLRFGMIQTKIALVKLLGSYKFSPCSKTTIPMKYVPSAAFQTPFISSLSTRQTVHKMFFYLLVIVALIYYWFKKKFSFWENHGFLSVPGKIPFGSIGEMGRKEHSCVVLKQFYDKFKDKTPAVGVYFLAQPVLIPTDLELLKDVFVRHFDTFHDRGFYVNERDDPLTGHLFFVSGQRWKDLRAKLSPTFTSGKIKMMFGTVSDICDRMIDFIKPTANPKGDVEMKEVLSSFTTEVISSVAFGLETKSLGNPNNEFRKMADEIFNPPWYETIKVLFMSQFPSVADFLKLRINSKETTDFFMGVIQNTMKYRKENNIQRNDFLQLMIEMKNNGNEISDNEIAANSFVFFLAGFETSSSVATFALYELALNQEIQERLRQEIEEVLSKYDGKVTYDGIMEMKYLDMVFSETLRKYPVVDIQFRKSTKDYPIPNTHLTIPSETTIIISSQAIHHDERFWDNPNEFNPERFTEENIKKRHPFAYIPFSEGPRILLVYLFFKQKFSFWEKHGFPFIPGKFPLGSANDLGRKFHSSVLFKRFYDEHKEDAPGGVGMYLMTDPVFLPTDPEVVKDIFVRHFESFHDRGFYFNERDDPLTGHLFTVSGQQWKDLRIKLSPTFTSGKMKMMFGNVSDICDRMIDFIKPTANPKGDVEMKEVLSSFTTEVISSVAFGLETKCLGNPKNEFRKMAAAVFDPPVWEVAKFLFMTAFQDLSKFLRLSLNSKETTNFFMGVIENSLKYRDTNNVQRNDFLQLLIHIRDSESGLSFNEIAANSFVFFVAGFETSSSVATFALYELALNQEIQERLRQEIEDTVAAHDNKVTYEGIMEMKYLDMVFNETLRKYPVVDSQFRKCNRDYKIPNTNLTIPSGTSVIISAQALHHDERFWENPSVFDPERFTDENVKKRHPYVYIPFSEGPRICIGMRFGVMQTKIALVKLLQNFRFSPCEKTTIPMKFVPKSVFLNPVGGIYKIILKLYWIIEVSLISNENVFESQYVRRIQVINMSLNLFLTLAALAIGLLVYYVKRKYEYWKDRGFVSTKVDFPYGSIKGAGSTIHFSQVMQKIYTEYGNNTKAVGLYFFISPIMLVTDLELVKHVLVKDFGSFHDRGVYY</sequence>
<evidence type="ECO:0000256" key="10">
    <source>
        <dbReference type="ARBA" id="ARBA00023004"/>
    </source>
</evidence>
<protein>
    <submittedName>
        <fullName evidence="16">CLUMA_CG018250, isoform A</fullName>
    </submittedName>
</protein>
<keyword evidence="5 13" id="KW-0349">Heme</keyword>
<feature type="transmembrane region" description="Helical" evidence="15">
    <location>
        <begin position="3141"/>
        <end position="3165"/>
    </location>
</feature>
<keyword evidence="17" id="KW-1185">Reference proteome</keyword>
<dbReference type="InterPro" id="IPR017972">
    <property type="entry name" value="Cyt_P450_CS"/>
</dbReference>
<dbReference type="GO" id="GO:0020037">
    <property type="term" value="F:heme binding"/>
    <property type="evidence" value="ECO:0007669"/>
    <property type="project" value="InterPro"/>
</dbReference>
<evidence type="ECO:0000256" key="6">
    <source>
        <dbReference type="ARBA" id="ARBA00022723"/>
    </source>
</evidence>
<dbReference type="Pfam" id="PF14223">
    <property type="entry name" value="Retrotran_gag_2"/>
    <property type="match status" value="1"/>
</dbReference>
<feature type="region of interest" description="Disordered" evidence="14">
    <location>
        <begin position="1173"/>
        <end position="1195"/>
    </location>
</feature>
<dbReference type="GO" id="GO:0005506">
    <property type="term" value="F:iron ion binding"/>
    <property type="evidence" value="ECO:0007669"/>
    <property type="project" value="InterPro"/>
</dbReference>
<dbReference type="CDD" id="cd11056">
    <property type="entry name" value="CYP6-like"/>
    <property type="match status" value="6"/>
</dbReference>
<dbReference type="STRING" id="568069.A0A1J1IY62"/>
<keyword evidence="15" id="KW-1133">Transmembrane helix</keyword>
<gene>
    <name evidence="16" type="ORF">CLUMA_CG018250</name>
</gene>
<dbReference type="PANTHER" id="PTHR24292:SF103">
    <property type="entry name" value="CYTOCHROME P450 6BS1"/>
    <property type="match status" value="1"/>
</dbReference>
<dbReference type="FunFam" id="1.10.630.10:FF:000042">
    <property type="entry name" value="Cytochrome P450"/>
    <property type="match status" value="5"/>
</dbReference>
<dbReference type="PANTHER" id="PTHR24292">
    <property type="entry name" value="CYTOCHROME P450"/>
    <property type="match status" value="1"/>
</dbReference>
<evidence type="ECO:0000313" key="16">
    <source>
        <dbReference type="EMBL" id="CRL05219.1"/>
    </source>
</evidence>
<evidence type="ECO:0000313" key="17">
    <source>
        <dbReference type="Proteomes" id="UP000183832"/>
    </source>
</evidence>
<keyword evidence="7" id="KW-0256">Endoplasmic reticulum</keyword>
<dbReference type="Proteomes" id="UP000183832">
    <property type="component" value="Unassembled WGS sequence"/>
</dbReference>
<dbReference type="Pfam" id="PF00067">
    <property type="entry name" value="p450"/>
    <property type="match status" value="6"/>
</dbReference>
<keyword evidence="6 13" id="KW-0479">Metal-binding</keyword>
<dbReference type="InterPro" id="IPR002401">
    <property type="entry name" value="Cyt_P450_E_grp-I"/>
</dbReference>
<keyword evidence="9" id="KW-0560">Oxidoreductase</keyword>
<keyword evidence="10 13" id="KW-0408">Iron</keyword>
<dbReference type="InterPro" id="IPR050476">
    <property type="entry name" value="Insect_CytP450_Detox"/>
</dbReference>
<name>A0A1J1IY62_9DIPT</name>
<dbReference type="SUPFAM" id="SSF48264">
    <property type="entry name" value="Cytochrome P450"/>
    <property type="match status" value="6"/>
</dbReference>
<organism evidence="16 17">
    <name type="scientific">Clunio marinus</name>
    <dbReference type="NCBI Taxonomy" id="568069"/>
    <lineage>
        <taxon>Eukaryota</taxon>
        <taxon>Metazoa</taxon>
        <taxon>Ecdysozoa</taxon>
        <taxon>Arthropoda</taxon>
        <taxon>Hexapoda</taxon>
        <taxon>Insecta</taxon>
        <taxon>Pterygota</taxon>
        <taxon>Neoptera</taxon>
        <taxon>Endopterygota</taxon>
        <taxon>Diptera</taxon>
        <taxon>Nematocera</taxon>
        <taxon>Chironomoidea</taxon>
        <taxon>Chironomidae</taxon>
        <taxon>Clunio</taxon>
    </lineage>
</organism>
<feature type="binding site" description="axial binding residue" evidence="13">
    <location>
        <position position="3062"/>
    </location>
    <ligand>
        <name>heme</name>
        <dbReference type="ChEBI" id="CHEBI:30413"/>
    </ligand>
    <ligandPart>
        <name>Fe</name>
        <dbReference type="ChEBI" id="CHEBI:18248"/>
    </ligandPart>
</feature>
<evidence type="ECO:0000256" key="4">
    <source>
        <dbReference type="ARBA" id="ARBA00010617"/>
    </source>
</evidence>
<keyword evidence="15" id="KW-0812">Transmembrane</keyword>
<dbReference type="Gene3D" id="1.10.630.10">
    <property type="entry name" value="Cytochrome P450"/>
    <property type="match status" value="6"/>
</dbReference>
<evidence type="ECO:0000256" key="9">
    <source>
        <dbReference type="ARBA" id="ARBA00023002"/>
    </source>
</evidence>
<comment type="subcellular location">
    <subcellularLocation>
        <location evidence="3">Endoplasmic reticulum membrane</location>
        <topology evidence="3">Peripheral membrane protein</topology>
    </subcellularLocation>
    <subcellularLocation>
        <location evidence="2">Microsome membrane</location>
        <topology evidence="2">Peripheral membrane protein</topology>
    </subcellularLocation>
</comment>
<evidence type="ECO:0000256" key="11">
    <source>
        <dbReference type="ARBA" id="ARBA00023033"/>
    </source>
</evidence>
<dbReference type="InterPro" id="IPR036396">
    <property type="entry name" value="Cyt_P450_sf"/>
</dbReference>
<evidence type="ECO:0000256" key="8">
    <source>
        <dbReference type="ARBA" id="ARBA00022848"/>
    </source>
</evidence>
<dbReference type="OrthoDB" id="2789670at2759"/>
<evidence type="ECO:0000256" key="2">
    <source>
        <dbReference type="ARBA" id="ARBA00004174"/>
    </source>
</evidence>
<dbReference type="PROSITE" id="PS00086">
    <property type="entry name" value="CYTOCHROME_P450"/>
    <property type="match status" value="3"/>
</dbReference>
<keyword evidence="12 15" id="KW-0472">Membrane</keyword>
<evidence type="ECO:0000256" key="14">
    <source>
        <dbReference type="SAM" id="MobiDB-lite"/>
    </source>
</evidence>
<evidence type="ECO:0000256" key="13">
    <source>
        <dbReference type="PIRSR" id="PIRSR602401-1"/>
    </source>
</evidence>
<keyword evidence="8" id="KW-0492">Microsome</keyword>
<reference evidence="16 17" key="1">
    <citation type="submission" date="2015-04" db="EMBL/GenBank/DDBJ databases">
        <authorList>
            <person name="Syromyatnikov M.Y."/>
            <person name="Popov V.N."/>
        </authorList>
    </citation>
    <scope>NUCLEOTIDE SEQUENCE [LARGE SCALE GENOMIC DNA]</scope>
</reference>
<dbReference type="GO" id="GO:0016705">
    <property type="term" value="F:oxidoreductase activity, acting on paired donors, with incorporation or reduction of molecular oxygen"/>
    <property type="evidence" value="ECO:0007669"/>
    <property type="project" value="InterPro"/>
</dbReference>
<evidence type="ECO:0000256" key="12">
    <source>
        <dbReference type="ARBA" id="ARBA00023136"/>
    </source>
</evidence>